<keyword evidence="2" id="KW-1185">Reference proteome</keyword>
<gene>
    <name evidence="1" type="ORF">MCOS_LOCUS9196</name>
</gene>
<dbReference type="AlphaFoldDB" id="A0A0R3UN45"/>
<evidence type="ECO:0000313" key="3">
    <source>
        <dbReference type="WBParaSite" id="MCU_008138-RA"/>
    </source>
</evidence>
<protein>
    <submittedName>
        <fullName evidence="3">Secreted protein</fullName>
    </submittedName>
</protein>
<name>A0A0R3UN45_MESCO</name>
<reference evidence="3" key="2">
    <citation type="submission" date="2019-11" db="UniProtKB">
        <authorList>
            <consortium name="WormBaseParasite"/>
        </authorList>
    </citation>
    <scope>IDENTIFICATION</scope>
</reference>
<evidence type="ECO:0000313" key="1">
    <source>
        <dbReference type="EMBL" id="VDD83193.1"/>
    </source>
</evidence>
<accession>A0A0R3UN45</accession>
<dbReference type="WBParaSite" id="MCU_008138-RA">
    <property type="protein sequence ID" value="MCU_008138-RA"/>
    <property type="gene ID" value="MCU_008138"/>
</dbReference>
<reference evidence="1 2" key="1">
    <citation type="submission" date="2018-10" db="EMBL/GenBank/DDBJ databases">
        <authorList>
            <consortium name="Pathogen Informatics"/>
        </authorList>
    </citation>
    <scope>NUCLEOTIDE SEQUENCE [LARGE SCALE GENOMIC DNA]</scope>
</reference>
<proteinExistence type="predicted"/>
<sequence length="125" mass="13774">MCFTLPAGAVRVLLLRVYEGPCGLLLAGRSEALRACSRSCLPPHWRCLQLRRRVTEILSRDPCTQGNPSRVEGGSRVNEIEPSASACSEISSPTQFRLLPQADFRAMQLLFLPSCNQVGISNFLL</sequence>
<organism evidence="3">
    <name type="scientific">Mesocestoides corti</name>
    <name type="common">Flatworm</name>
    <dbReference type="NCBI Taxonomy" id="53468"/>
    <lineage>
        <taxon>Eukaryota</taxon>
        <taxon>Metazoa</taxon>
        <taxon>Spiralia</taxon>
        <taxon>Lophotrochozoa</taxon>
        <taxon>Platyhelminthes</taxon>
        <taxon>Cestoda</taxon>
        <taxon>Eucestoda</taxon>
        <taxon>Cyclophyllidea</taxon>
        <taxon>Mesocestoididae</taxon>
        <taxon>Mesocestoides</taxon>
    </lineage>
</organism>
<evidence type="ECO:0000313" key="2">
    <source>
        <dbReference type="Proteomes" id="UP000267029"/>
    </source>
</evidence>
<dbReference type="Proteomes" id="UP000267029">
    <property type="component" value="Unassembled WGS sequence"/>
</dbReference>
<dbReference type="EMBL" id="UXSR01005662">
    <property type="protein sequence ID" value="VDD83193.1"/>
    <property type="molecule type" value="Genomic_DNA"/>
</dbReference>